<dbReference type="Gene3D" id="2.60.120.1390">
    <property type="match status" value="1"/>
</dbReference>
<proteinExistence type="predicted"/>
<dbReference type="InterPro" id="IPR021345">
    <property type="entry name" value="DUF2961"/>
</dbReference>
<dbReference type="AlphaFoldDB" id="A0A0F8X8C6"/>
<dbReference type="EMBL" id="LAZR01060729">
    <property type="protein sequence ID" value="KKK65078.1"/>
    <property type="molecule type" value="Genomic_DNA"/>
</dbReference>
<feature type="non-terminal residue" evidence="1">
    <location>
        <position position="234"/>
    </location>
</feature>
<dbReference type="Pfam" id="PF11175">
    <property type="entry name" value="DUF2961"/>
    <property type="match status" value="1"/>
</dbReference>
<accession>A0A0F8X8C6</accession>
<protein>
    <submittedName>
        <fullName evidence="1">Uncharacterized protein</fullName>
    </submittedName>
</protein>
<sequence length="234" mass="27569">MCPLADFFGDGCNGDSMYFSSKFIECAPWSYNCYFPMPFKESARVVLRNDTEHDIMDYSFVEWESLPEWNDRLGYFHATYARKSFQLTKDSDESFFEIEGAGHILGRQFSVITDEPLFRAYATVMEGNNEIDIDGRPRAIDYLGTEDSFTFSWGFQETFVGRRVGMTLVEHDDVNRLSIYRFHDHAPIRFNKSLKWHISWQNEKFFTRNPIWPKTVADGGCWVDYATVHYWYQT</sequence>
<organism evidence="1">
    <name type="scientific">marine sediment metagenome</name>
    <dbReference type="NCBI Taxonomy" id="412755"/>
    <lineage>
        <taxon>unclassified sequences</taxon>
        <taxon>metagenomes</taxon>
        <taxon>ecological metagenomes</taxon>
    </lineage>
</organism>
<evidence type="ECO:0000313" key="1">
    <source>
        <dbReference type="EMBL" id="KKK65078.1"/>
    </source>
</evidence>
<gene>
    <name evidence="1" type="ORF">LCGC14_2977760</name>
</gene>
<reference evidence="1" key="1">
    <citation type="journal article" date="2015" name="Nature">
        <title>Complex archaea that bridge the gap between prokaryotes and eukaryotes.</title>
        <authorList>
            <person name="Spang A."/>
            <person name="Saw J.H."/>
            <person name="Jorgensen S.L."/>
            <person name="Zaremba-Niedzwiedzka K."/>
            <person name="Martijn J."/>
            <person name="Lind A.E."/>
            <person name="van Eijk R."/>
            <person name="Schleper C."/>
            <person name="Guy L."/>
            <person name="Ettema T.J."/>
        </authorList>
    </citation>
    <scope>NUCLEOTIDE SEQUENCE</scope>
</reference>
<comment type="caution">
    <text evidence="1">The sequence shown here is derived from an EMBL/GenBank/DDBJ whole genome shotgun (WGS) entry which is preliminary data.</text>
</comment>
<name>A0A0F8X8C6_9ZZZZ</name>